<organism evidence="2">
    <name type="scientific">bioreactor metagenome</name>
    <dbReference type="NCBI Taxonomy" id="1076179"/>
    <lineage>
        <taxon>unclassified sequences</taxon>
        <taxon>metagenomes</taxon>
        <taxon>ecological metagenomes</taxon>
    </lineage>
</organism>
<dbReference type="AlphaFoldDB" id="A0A645IMS6"/>
<dbReference type="EMBL" id="VSSQ01118877">
    <property type="protein sequence ID" value="MPN52608.1"/>
    <property type="molecule type" value="Genomic_DNA"/>
</dbReference>
<gene>
    <name evidence="2" type="ORF">SDC9_200270</name>
</gene>
<sequence>MQQCRSRFAVRIEPTGVDPCGQASGDVGRQAVSDDQGPSAHTFVGSQEAVEKARIGFLYPDFLADDDRIEIVQGIGGGQPAPLHLGDSVGDQCKAKALFG</sequence>
<comment type="caution">
    <text evidence="2">The sequence shown here is derived from an EMBL/GenBank/DDBJ whole genome shotgun (WGS) entry which is preliminary data.</text>
</comment>
<evidence type="ECO:0000256" key="1">
    <source>
        <dbReference type="SAM" id="MobiDB-lite"/>
    </source>
</evidence>
<name>A0A645IMS6_9ZZZZ</name>
<accession>A0A645IMS6</accession>
<evidence type="ECO:0000313" key="2">
    <source>
        <dbReference type="EMBL" id="MPN52608.1"/>
    </source>
</evidence>
<proteinExistence type="predicted"/>
<protein>
    <submittedName>
        <fullName evidence="2">Uncharacterized protein</fullName>
    </submittedName>
</protein>
<feature type="region of interest" description="Disordered" evidence="1">
    <location>
        <begin position="19"/>
        <end position="45"/>
    </location>
</feature>
<reference evidence="2" key="1">
    <citation type="submission" date="2019-08" db="EMBL/GenBank/DDBJ databases">
        <authorList>
            <person name="Kucharzyk K."/>
            <person name="Murdoch R.W."/>
            <person name="Higgins S."/>
            <person name="Loffler F."/>
        </authorList>
    </citation>
    <scope>NUCLEOTIDE SEQUENCE</scope>
</reference>